<geneLocation type="mitochondrion" evidence="15"/>
<dbReference type="Pfam" id="PF00146">
    <property type="entry name" value="NADHdh"/>
    <property type="match status" value="1"/>
</dbReference>
<feature type="transmembrane region" description="Helical" evidence="14">
    <location>
        <begin position="285"/>
        <end position="307"/>
    </location>
</feature>
<comment type="subcellular location">
    <subcellularLocation>
        <location evidence="2 12">Mitochondrion inner membrane</location>
        <topology evidence="2 12">Multi-pass membrane protein</topology>
    </subcellularLocation>
</comment>
<organism evidence="15">
    <name type="scientific">Alloxysta sp. ZJUH_2016001</name>
    <dbReference type="NCBI Taxonomy" id="2491149"/>
    <lineage>
        <taxon>Eukaryota</taxon>
        <taxon>Metazoa</taxon>
        <taxon>Ecdysozoa</taxon>
        <taxon>Arthropoda</taxon>
        <taxon>Hexapoda</taxon>
        <taxon>Insecta</taxon>
        <taxon>Pterygota</taxon>
        <taxon>Neoptera</taxon>
        <taxon>Endopterygota</taxon>
        <taxon>Hymenoptera</taxon>
        <taxon>Apocrita</taxon>
        <taxon>Proctotrupomorpha</taxon>
        <taxon>Cynipoidea</taxon>
        <taxon>Figitidae</taxon>
        <taxon>Charipinae</taxon>
        <taxon>Alloxysta</taxon>
    </lineage>
</organism>
<feature type="transmembrane region" description="Helical" evidence="14">
    <location>
        <begin position="183"/>
        <end position="200"/>
    </location>
</feature>
<accession>A0A3Q8U9T1</accession>
<comment type="function">
    <text evidence="1">Core subunit of the mitochondrial membrane respiratory chain NADH dehydrogenase (Complex I) that is believed to belong to the minimal assembly required for catalysis. Complex I functions in the transfer of electrons from NADH to the respiratory chain. The immediate electron acceptor for the enzyme is believed to be ubiquinone.</text>
</comment>
<dbReference type="GO" id="GO:0008137">
    <property type="term" value="F:NADH dehydrogenase (ubiquinone) activity"/>
    <property type="evidence" value="ECO:0007669"/>
    <property type="project" value="UniProtKB-EC"/>
</dbReference>
<evidence type="ECO:0000313" key="15">
    <source>
        <dbReference type="EMBL" id="AZL93064.1"/>
    </source>
</evidence>
<evidence type="ECO:0000256" key="1">
    <source>
        <dbReference type="ARBA" id="ARBA00003257"/>
    </source>
</evidence>
<keyword evidence="8 14" id="KW-1133">Transmembrane helix</keyword>
<evidence type="ECO:0000256" key="5">
    <source>
        <dbReference type="ARBA" id="ARBA00022448"/>
    </source>
</evidence>
<protein>
    <recommendedName>
        <fullName evidence="4 13">NADH-ubiquinone oxidoreductase chain 1</fullName>
        <ecNumber evidence="13">7.1.1.2</ecNumber>
    </recommendedName>
</protein>
<dbReference type="AlphaFoldDB" id="A0A3Q8U9T1"/>
<comment type="similarity">
    <text evidence="3 12">Belongs to the complex I subunit 1 family.</text>
</comment>
<feature type="transmembrane region" description="Helical" evidence="14">
    <location>
        <begin position="6"/>
        <end position="29"/>
    </location>
</feature>
<dbReference type="GO" id="GO:0009060">
    <property type="term" value="P:aerobic respiration"/>
    <property type="evidence" value="ECO:0007669"/>
    <property type="project" value="TreeGrafter"/>
</dbReference>
<evidence type="ECO:0000256" key="13">
    <source>
        <dbReference type="RuleBase" id="RU000473"/>
    </source>
</evidence>
<evidence type="ECO:0000256" key="14">
    <source>
        <dbReference type="SAM" id="Phobius"/>
    </source>
</evidence>
<dbReference type="InterPro" id="IPR018086">
    <property type="entry name" value="NADH_UbQ_OxRdtase_su1_CS"/>
</dbReference>
<dbReference type="GO" id="GO:0005743">
    <property type="term" value="C:mitochondrial inner membrane"/>
    <property type="evidence" value="ECO:0007669"/>
    <property type="project" value="UniProtKB-SubCell"/>
</dbReference>
<evidence type="ECO:0000256" key="3">
    <source>
        <dbReference type="ARBA" id="ARBA00010535"/>
    </source>
</evidence>
<feature type="transmembrane region" description="Helical" evidence="14">
    <location>
        <begin position="101"/>
        <end position="124"/>
    </location>
</feature>
<feature type="transmembrane region" description="Helical" evidence="14">
    <location>
        <begin position="253"/>
        <end position="273"/>
    </location>
</feature>
<evidence type="ECO:0000256" key="12">
    <source>
        <dbReference type="RuleBase" id="RU000471"/>
    </source>
</evidence>
<dbReference type="HAMAP" id="MF_01350">
    <property type="entry name" value="NDH1_NuoH"/>
    <property type="match status" value="1"/>
</dbReference>
<evidence type="ECO:0000256" key="2">
    <source>
        <dbReference type="ARBA" id="ARBA00004448"/>
    </source>
</evidence>
<dbReference type="GO" id="GO:0003954">
    <property type="term" value="F:NADH dehydrogenase activity"/>
    <property type="evidence" value="ECO:0007669"/>
    <property type="project" value="TreeGrafter"/>
</dbReference>
<keyword evidence="7" id="KW-0999">Mitochondrion inner membrane</keyword>
<feature type="transmembrane region" description="Helical" evidence="14">
    <location>
        <begin position="221"/>
        <end position="247"/>
    </location>
</feature>
<dbReference type="PROSITE" id="PS00667">
    <property type="entry name" value="COMPLEX1_ND1_1"/>
    <property type="match status" value="1"/>
</dbReference>
<name>A0A3Q8U9T1_9HYME</name>
<evidence type="ECO:0000256" key="7">
    <source>
        <dbReference type="ARBA" id="ARBA00022792"/>
    </source>
</evidence>
<keyword evidence="9 13" id="KW-0830">Ubiquinone</keyword>
<dbReference type="PANTHER" id="PTHR11432">
    <property type="entry name" value="NADH DEHYDROGENASE SUBUNIT 1"/>
    <property type="match status" value="1"/>
</dbReference>
<keyword evidence="12" id="KW-0520">NAD</keyword>
<evidence type="ECO:0000256" key="10">
    <source>
        <dbReference type="ARBA" id="ARBA00023128"/>
    </source>
</evidence>
<sequence length="310" mass="36834">MFMYYLNSFIINLLMIFMIMLSLAFLTLIERKLLGYIQDRKGPNKVNFMGMFQPFSDAIKLFSKEFIFIKNLNYMLYLLSPVFSMMIMLMMWMILPNLYNLYYINLNILLFLSFLSMGVYSLMMSGWSSNSIYSMLGSIRSIAQTISYEVSLILIMMINLMLIENFNLIKLFKYQSNLSFMLYLYPIMLMLLVSMIAELNRTPFDLAEGESELVSGFNTEYMSGGFALIFMSEYGMIILMSVLMVMFYMGNMIIFYTKVLLIMTIIILFRGSFPRYRYDKLMNLIWKSFLPIILNFMIYIFFMKWLIMYM</sequence>
<comment type="catalytic activity">
    <reaction evidence="13">
        <text>a ubiquinone + NADH + 5 H(+)(in) = a ubiquinol + NAD(+) + 4 H(+)(out)</text>
        <dbReference type="Rhea" id="RHEA:29091"/>
        <dbReference type="Rhea" id="RHEA-COMP:9565"/>
        <dbReference type="Rhea" id="RHEA-COMP:9566"/>
        <dbReference type="ChEBI" id="CHEBI:15378"/>
        <dbReference type="ChEBI" id="CHEBI:16389"/>
        <dbReference type="ChEBI" id="CHEBI:17976"/>
        <dbReference type="ChEBI" id="CHEBI:57540"/>
        <dbReference type="ChEBI" id="CHEBI:57945"/>
        <dbReference type="EC" id="7.1.1.2"/>
    </reaction>
</comment>
<keyword evidence="10 13" id="KW-0496">Mitochondrion</keyword>
<keyword evidence="11 14" id="KW-0472">Membrane</keyword>
<evidence type="ECO:0000256" key="9">
    <source>
        <dbReference type="ARBA" id="ARBA00023075"/>
    </source>
</evidence>
<evidence type="ECO:0000256" key="6">
    <source>
        <dbReference type="ARBA" id="ARBA00022692"/>
    </source>
</evidence>
<dbReference type="EMBL" id="MG923482">
    <property type="protein sequence ID" value="AZL93064.1"/>
    <property type="molecule type" value="Genomic_DNA"/>
</dbReference>
<keyword evidence="5" id="KW-0813">Transport</keyword>
<dbReference type="PANTHER" id="PTHR11432:SF3">
    <property type="entry name" value="NADH-UBIQUINONE OXIDOREDUCTASE CHAIN 1"/>
    <property type="match status" value="1"/>
</dbReference>
<dbReference type="InterPro" id="IPR001694">
    <property type="entry name" value="NADH_UbQ_OxRdtase_su1/FPO"/>
</dbReference>
<gene>
    <name evidence="15" type="primary">nad1</name>
</gene>
<evidence type="ECO:0000256" key="4">
    <source>
        <dbReference type="ARBA" id="ARBA00021009"/>
    </source>
</evidence>
<reference evidence="15" key="1">
    <citation type="journal article" date="2018" name="Mol. Phylogenet. Evol.">
        <title>Mitochondrial phylogenomics of the Hymenoptera.</title>
        <authorList>
            <person name="Tang P."/>
            <person name="Zhu J.C."/>
            <person name="Zheng B.Y."/>
            <person name="Wei S.J."/>
            <person name="Sharkey M."/>
            <person name="Chen X.X."/>
            <person name="Vogler A.P."/>
        </authorList>
    </citation>
    <scope>NUCLEOTIDE SEQUENCE</scope>
</reference>
<feature type="transmembrane region" description="Helical" evidence="14">
    <location>
        <begin position="74"/>
        <end position="95"/>
    </location>
</feature>
<keyword evidence="6 12" id="KW-0812">Transmembrane</keyword>
<proteinExistence type="inferred from homology"/>
<dbReference type="PROSITE" id="PS00668">
    <property type="entry name" value="COMPLEX1_ND1_2"/>
    <property type="match status" value="1"/>
</dbReference>
<evidence type="ECO:0000256" key="11">
    <source>
        <dbReference type="ARBA" id="ARBA00023136"/>
    </source>
</evidence>
<evidence type="ECO:0000256" key="8">
    <source>
        <dbReference type="ARBA" id="ARBA00022989"/>
    </source>
</evidence>
<dbReference type="EC" id="7.1.1.2" evidence="13"/>
<feature type="transmembrane region" description="Helical" evidence="14">
    <location>
        <begin position="145"/>
        <end position="163"/>
    </location>
</feature>